<proteinExistence type="predicted"/>
<dbReference type="EMBL" id="JACGCI010000078">
    <property type="protein sequence ID" value="KAF6747731.1"/>
    <property type="molecule type" value="Genomic_DNA"/>
</dbReference>
<organism evidence="1 2">
    <name type="scientific">Ephemerocybe angulata</name>
    <dbReference type="NCBI Taxonomy" id="980116"/>
    <lineage>
        <taxon>Eukaryota</taxon>
        <taxon>Fungi</taxon>
        <taxon>Dikarya</taxon>
        <taxon>Basidiomycota</taxon>
        <taxon>Agaricomycotina</taxon>
        <taxon>Agaricomycetes</taxon>
        <taxon>Agaricomycetidae</taxon>
        <taxon>Agaricales</taxon>
        <taxon>Agaricineae</taxon>
        <taxon>Psathyrellaceae</taxon>
        <taxon>Ephemerocybe</taxon>
    </lineage>
</organism>
<protein>
    <submittedName>
        <fullName evidence="1">Uncharacterized protein</fullName>
    </submittedName>
</protein>
<dbReference type="AlphaFoldDB" id="A0A8H6HJU8"/>
<sequence>FALIAPMLYHRYASDLGALFAHHSELQWNFDNSVFPAASFNCGPQSISIEHFDHNNLSFRLCALTPLGTFDWKKGGHLVLHGLKLLVEFPPVSVALLPSAAMKHSNTPIQPGEEHMSMAQYAAGGLFRWVAYGFKAGTKLSSTGAGRAYKVAVDGTDDVRWNDGLGLYSKVASLGADS</sequence>
<evidence type="ECO:0000313" key="1">
    <source>
        <dbReference type="EMBL" id="KAF6747731.1"/>
    </source>
</evidence>
<dbReference type="Gene3D" id="3.60.130.30">
    <property type="match status" value="1"/>
</dbReference>
<feature type="non-terminal residue" evidence="1">
    <location>
        <position position="1"/>
    </location>
</feature>
<accession>A0A8H6HJU8</accession>
<evidence type="ECO:0000313" key="2">
    <source>
        <dbReference type="Proteomes" id="UP000521943"/>
    </source>
</evidence>
<keyword evidence="2" id="KW-1185">Reference proteome</keyword>
<dbReference type="Proteomes" id="UP000521943">
    <property type="component" value="Unassembled WGS sequence"/>
</dbReference>
<reference evidence="1 2" key="1">
    <citation type="submission" date="2020-07" db="EMBL/GenBank/DDBJ databases">
        <title>Comparative genomics of pyrophilous fungi reveals a link between fire events and developmental genes.</title>
        <authorList>
            <consortium name="DOE Joint Genome Institute"/>
            <person name="Steindorff A.S."/>
            <person name="Carver A."/>
            <person name="Calhoun S."/>
            <person name="Stillman K."/>
            <person name="Liu H."/>
            <person name="Lipzen A."/>
            <person name="Pangilinan J."/>
            <person name="Labutti K."/>
            <person name="Bruns T.D."/>
            <person name="Grigoriev I.V."/>
        </authorList>
    </citation>
    <scope>NUCLEOTIDE SEQUENCE [LARGE SCALE GENOMIC DNA]</scope>
    <source>
        <strain evidence="1 2">CBS 144469</strain>
    </source>
</reference>
<comment type="caution">
    <text evidence="1">The sequence shown here is derived from an EMBL/GenBank/DDBJ whole genome shotgun (WGS) entry which is preliminary data.</text>
</comment>
<gene>
    <name evidence="1" type="ORF">DFP72DRAFT_821395</name>
</gene>
<dbReference type="OrthoDB" id="3245313at2759"/>
<name>A0A8H6HJU8_9AGAR</name>